<protein>
    <submittedName>
        <fullName evidence="1">Uncharacterized protein</fullName>
    </submittedName>
</protein>
<sequence length="41" mass="4665">MMLMILIPVMKTTQANHQMVTSRSLCQGVVWNLTQAQMMTP</sequence>
<reference evidence="1 2" key="1">
    <citation type="submission" date="2007-09" db="EMBL/GenBank/DDBJ databases">
        <title>Draft genome sequence of Faecalibacterium prausnitzii M21/2.</title>
        <authorList>
            <person name="Sudarsanam P."/>
            <person name="Ley R."/>
            <person name="Guruge J."/>
            <person name="Turnbaugh P.J."/>
            <person name="Mahowald M."/>
            <person name="Liep D."/>
            <person name="Gordon J."/>
        </authorList>
    </citation>
    <scope>NUCLEOTIDE SEQUENCE [LARGE SCALE GENOMIC DNA]</scope>
    <source>
        <strain evidence="1 2">M21/2</strain>
    </source>
</reference>
<dbReference type="AlphaFoldDB" id="A8SDZ2"/>
<dbReference type="HOGENOM" id="CLU_3270354_0_0_9"/>
<accession>A8SDZ2</accession>
<comment type="caution">
    <text evidence="1">The sequence shown here is derived from an EMBL/GenBank/DDBJ whole genome shotgun (WGS) entry which is preliminary data.</text>
</comment>
<organism evidence="1 2">
    <name type="scientific">Faecalibacterium prausnitzii M21/2</name>
    <dbReference type="NCBI Taxonomy" id="411485"/>
    <lineage>
        <taxon>Bacteria</taxon>
        <taxon>Bacillati</taxon>
        <taxon>Bacillota</taxon>
        <taxon>Clostridia</taxon>
        <taxon>Eubacteriales</taxon>
        <taxon>Oscillospiraceae</taxon>
        <taxon>Faecalibacterium</taxon>
    </lineage>
</organism>
<proteinExistence type="predicted"/>
<reference evidence="1 2" key="2">
    <citation type="submission" date="2007-09" db="EMBL/GenBank/DDBJ databases">
        <authorList>
            <person name="Fulton L."/>
            <person name="Clifton S."/>
            <person name="Fulton B."/>
            <person name="Xu J."/>
            <person name="Minx P."/>
            <person name="Pepin K.H."/>
            <person name="Johnson M."/>
            <person name="Thiruvilangam P."/>
            <person name="Bhonagiri V."/>
            <person name="Nash W.E."/>
            <person name="Mardis E.R."/>
            <person name="Wilson R.K."/>
        </authorList>
    </citation>
    <scope>NUCLEOTIDE SEQUENCE [LARGE SCALE GENOMIC DNA]</scope>
    <source>
        <strain evidence="1 2">M21/2</strain>
    </source>
</reference>
<name>A8SDZ2_9FIRM</name>
<evidence type="ECO:0000313" key="2">
    <source>
        <dbReference type="Proteomes" id="UP000005945"/>
    </source>
</evidence>
<evidence type="ECO:0000313" key="1">
    <source>
        <dbReference type="EMBL" id="EDP21051.1"/>
    </source>
</evidence>
<dbReference type="EMBL" id="ABED02000028">
    <property type="protein sequence ID" value="EDP21051.1"/>
    <property type="molecule type" value="Genomic_DNA"/>
</dbReference>
<dbReference type="Proteomes" id="UP000005945">
    <property type="component" value="Unassembled WGS sequence"/>
</dbReference>
<gene>
    <name evidence="1" type="ORF">FAEPRAM212_02379</name>
</gene>